<evidence type="ECO:0000256" key="4">
    <source>
        <dbReference type="ARBA" id="ARBA00023136"/>
    </source>
</evidence>
<dbReference type="InterPro" id="IPR006214">
    <property type="entry name" value="Bax_inhibitor_1-related"/>
</dbReference>
<comment type="caution">
    <text evidence="5">Lacks conserved residue(s) required for the propagation of feature annotation.</text>
</comment>
<dbReference type="Pfam" id="PF01027">
    <property type="entry name" value="Bax1-I"/>
    <property type="match status" value="1"/>
</dbReference>
<accession>A0ABQ7DCP5</accession>
<evidence type="ECO:0000256" key="3">
    <source>
        <dbReference type="ARBA" id="ARBA00022989"/>
    </source>
</evidence>
<comment type="subcellular location">
    <subcellularLocation>
        <location evidence="1">Membrane</location>
        <topology evidence="1">Multi-pass membrane protein</topology>
    </subcellularLocation>
</comment>
<keyword evidence="2 5" id="KW-0812">Transmembrane</keyword>
<evidence type="ECO:0000256" key="2">
    <source>
        <dbReference type="ARBA" id="ARBA00022692"/>
    </source>
</evidence>
<evidence type="ECO:0000313" key="6">
    <source>
        <dbReference type="EMBL" id="KAF3569596.1"/>
    </source>
</evidence>
<comment type="caution">
    <text evidence="6">The sequence shown here is derived from an EMBL/GenBank/DDBJ whole genome shotgun (WGS) entry which is preliminary data.</text>
</comment>
<dbReference type="PANTHER" id="PTHR23291:SF103">
    <property type="entry name" value="PROTEIN LIFEGUARD 3"/>
    <property type="match status" value="1"/>
</dbReference>
<keyword evidence="3 5" id="KW-1133">Transmembrane helix</keyword>
<proteinExistence type="inferred from homology"/>
<dbReference type="EMBL" id="QGKV02000759">
    <property type="protein sequence ID" value="KAF3569596.1"/>
    <property type="molecule type" value="Genomic_DNA"/>
</dbReference>
<evidence type="ECO:0000313" key="7">
    <source>
        <dbReference type="Proteomes" id="UP000266723"/>
    </source>
</evidence>
<keyword evidence="4 5" id="KW-0472">Membrane</keyword>
<sequence>MAKKKCEQCDGVAAASPRRSIAPTTARPVGFHRAANPASSSSVIRPCFSSKSVETIAKKKVEDVMPIATGHEKEELEAELEGRRLLNIDFRVWSLFNHTNLLPLLDDHAIISVKVRKVILESAILTTVVVLSLTVYTFWAAKRGYDFNFLGPFLFGALIVLIVFAMIKGRRLLNIDFPEGKVILESAILTTVVVLSLTVYTFWAAKRGYDFNFLGPFLFGALIVLIVFAMIKVTPLIPNSMP</sequence>
<reference evidence="6 7" key="1">
    <citation type="journal article" date="2020" name="BMC Genomics">
        <title>Intraspecific diversification of the crop wild relative Brassica cretica Lam. using demographic model selection.</title>
        <authorList>
            <person name="Kioukis A."/>
            <person name="Michalopoulou V.A."/>
            <person name="Briers L."/>
            <person name="Pirintsos S."/>
            <person name="Studholme D.J."/>
            <person name="Pavlidis P."/>
            <person name="Sarris P.F."/>
        </authorList>
    </citation>
    <scope>NUCLEOTIDE SEQUENCE [LARGE SCALE GENOMIC DNA]</scope>
    <source>
        <strain evidence="7">cv. PFS-1207/04</strain>
    </source>
</reference>
<feature type="transmembrane region" description="Helical" evidence="5">
    <location>
        <begin position="211"/>
        <end position="231"/>
    </location>
</feature>
<feature type="transmembrane region" description="Helical" evidence="5">
    <location>
        <begin position="147"/>
        <end position="167"/>
    </location>
</feature>
<name>A0ABQ7DCP5_BRACR</name>
<dbReference type="Proteomes" id="UP000266723">
    <property type="component" value="Unassembled WGS sequence"/>
</dbReference>
<protein>
    <submittedName>
        <fullName evidence="6">Uncharacterized protein</fullName>
    </submittedName>
</protein>
<gene>
    <name evidence="6" type="ORF">DY000_02017180</name>
</gene>
<comment type="similarity">
    <text evidence="5">Belongs to the BI1 family.</text>
</comment>
<organism evidence="6 7">
    <name type="scientific">Brassica cretica</name>
    <name type="common">Mustard</name>
    <dbReference type="NCBI Taxonomy" id="69181"/>
    <lineage>
        <taxon>Eukaryota</taxon>
        <taxon>Viridiplantae</taxon>
        <taxon>Streptophyta</taxon>
        <taxon>Embryophyta</taxon>
        <taxon>Tracheophyta</taxon>
        <taxon>Spermatophyta</taxon>
        <taxon>Magnoliopsida</taxon>
        <taxon>eudicotyledons</taxon>
        <taxon>Gunneridae</taxon>
        <taxon>Pentapetalae</taxon>
        <taxon>rosids</taxon>
        <taxon>malvids</taxon>
        <taxon>Brassicales</taxon>
        <taxon>Brassicaceae</taxon>
        <taxon>Brassiceae</taxon>
        <taxon>Brassica</taxon>
    </lineage>
</organism>
<evidence type="ECO:0000256" key="1">
    <source>
        <dbReference type="ARBA" id="ARBA00004141"/>
    </source>
</evidence>
<dbReference type="PANTHER" id="PTHR23291">
    <property type="entry name" value="BAX INHIBITOR-RELATED"/>
    <property type="match status" value="1"/>
</dbReference>
<feature type="transmembrane region" description="Helical" evidence="5">
    <location>
        <begin position="187"/>
        <end position="205"/>
    </location>
</feature>
<keyword evidence="7" id="KW-1185">Reference proteome</keyword>
<feature type="transmembrane region" description="Helical" evidence="5">
    <location>
        <begin position="118"/>
        <end position="141"/>
    </location>
</feature>
<evidence type="ECO:0000256" key="5">
    <source>
        <dbReference type="RuleBase" id="RU004379"/>
    </source>
</evidence>